<protein>
    <submittedName>
        <fullName evidence="7">Transposase</fullName>
    </submittedName>
</protein>
<organism evidence="7 8">
    <name type="scientific">Malonomonas rubra DSM 5091</name>
    <dbReference type="NCBI Taxonomy" id="1122189"/>
    <lineage>
        <taxon>Bacteria</taxon>
        <taxon>Pseudomonadati</taxon>
        <taxon>Thermodesulfobacteriota</taxon>
        <taxon>Desulfuromonadia</taxon>
        <taxon>Desulfuromonadales</taxon>
        <taxon>Geopsychrobacteraceae</taxon>
        <taxon>Malonomonas</taxon>
    </lineage>
</organism>
<dbReference type="Gene3D" id="3.30.420.10">
    <property type="entry name" value="Ribonuclease H-like superfamily/Ribonuclease H"/>
    <property type="match status" value="1"/>
</dbReference>
<evidence type="ECO:0000256" key="2">
    <source>
        <dbReference type="ARBA" id="ARBA00022578"/>
    </source>
</evidence>
<dbReference type="GO" id="GO:0003677">
    <property type="term" value="F:DNA binding"/>
    <property type="evidence" value="ECO:0007669"/>
    <property type="project" value="UniProtKB-KW"/>
</dbReference>
<dbReference type="AlphaFoldDB" id="A0A1M6B9H3"/>
<dbReference type="InterPro" id="IPR054353">
    <property type="entry name" value="IstA-like_C"/>
</dbReference>
<evidence type="ECO:0000259" key="5">
    <source>
        <dbReference type="PROSITE" id="PS50531"/>
    </source>
</evidence>
<evidence type="ECO:0000313" key="7">
    <source>
        <dbReference type="EMBL" id="SHI45336.1"/>
    </source>
</evidence>
<dbReference type="PROSITE" id="PS50531">
    <property type="entry name" value="HTH_IS21"/>
    <property type="match status" value="1"/>
</dbReference>
<dbReference type="Pfam" id="PF22483">
    <property type="entry name" value="Mu-transpos_C_2"/>
    <property type="match status" value="1"/>
</dbReference>
<dbReference type="InterPro" id="IPR036397">
    <property type="entry name" value="RNaseH_sf"/>
</dbReference>
<dbReference type="STRING" id="1122189.SAMN02745165_00087"/>
<dbReference type="SUPFAM" id="SSF46689">
    <property type="entry name" value="Homeodomain-like"/>
    <property type="match status" value="1"/>
</dbReference>
<dbReference type="GO" id="GO:0006310">
    <property type="term" value="P:DNA recombination"/>
    <property type="evidence" value="ECO:0007669"/>
    <property type="project" value="UniProtKB-KW"/>
</dbReference>
<dbReference type="GO" id="GO:0015074">
    <property type="term" value="P:DNA integration"/>
    <property type="evidence" value="ECO:0007669"/>
    <property type="project" value="InterPro"/>
</dbReference>
<evidence type="ECO:0000259" key="6">
    <source>
        <dbReference type="PROSITE" id="PS50994"/>
    </source>
</evidence>
<dbReference type="InterPro" id="IPR017894">
    <property type="entry name" value="HTH_IS21_transposase_type"/>
</dbReference>
<feature type="domain" description="HTH IS21-type" evidence="5">
    <location>
        <begin position="6"/>
        <end position="69"/>
    </location>
</feature>
<dbReference type="PANTHER" id="PTHR35004:SF7">
    <property type="entry name" value="INTEGRASE PROTEIN"/>
    <property type="match status" value="1"/>
</dbReference>
<name>A0A1M6B9H3_MALRU</name>
<evidence type="ECO:0000256" key="4">
    <source>
        <dbReference type="ARBA" id="ARBA00023172"/>
    </source>
</evidence>
<dbReference type="PANTHER" id="PTHR35004">
    <property type="entry name" value="TRANSPOSASE RV3428C-RELATED"/>
    <property type="match status" value="1"/>
</dbReference>
<feature type="domain" description="Integrase catalytic" evidence="6">
    <location>
        <begin position="122"/>
        <end position="298"/>
    </location>
</feature>
<dbReference type="GO" id="GO:0032196">
    <property type="term" value="P:transposition"/>
    <property type="evidence" value="ECO:0007669"/>
    <property type="project" value="UniProtKB-KW"/>
</dbReference>
<dbReference type="Proteomes" id="UP000184171">
    <property type="component" value="Unassembled WGS sequence"/>
</dbReference>
<dbReference type="SUPFAM" id="SSF53098">
    <property type="entry name" value="Ribonuclease H-like"/>
    <property type="match status" value="1"/>
</dbReference>
<accession>A0A1M6B9H3</accession>
<dbReference type="PROSITE" id="PS50994">
    <property type="entry name" value="INTEGRASE"/>
    <property type="match status" value="1"/>
</dbReference>
<gene>
    <name evidence="7" type="ORF">SAMN02745165_00087</name>
</gene>
<dbReference type="EMBL" id="FQZT01000001">
    <property type="protein sequence ID" value="SHI45336.1"/>
    <property type="molecule type" value="Genomic_DNA"/>
</dbReference>
<dbReference type="InterPro" id="IPR001584">
    <property type="entry name" value="Integrase_cat-core"/>
</dbReference>
<keyword evidence="2" id="KW-0815">Transposition</keyword>
<evidence type="ECO:0000256" key="1">
    <source>
        <dbReference type="ARBA" id="ARBA00009277"/>
    </source>
</evidence>
<dbReference type="InterPro" id="IPR009057">
    <property type="entry name" value="Homeodomain-like_sf"/>
</dbReference>
<comment type="similarity">
    <text evidence="1">Belongs to the transposase IS21/IS408/IS1162 family.</text>
</comment>
<keyword evidence="8" id="KW-1185">Reference proteome</keyword>
<reference evidence="7 8" key="1">
    <citation type="submission" date="2016-11" db="EMBL/GenBank/DDBJ databases">
        <authorList>
            <person name="Jaros S."/>
            <person name="Januszkiewicz K."/>
            <person name="Wedrychowicz H."/>
        </authorList>
    </citation>
    <scope>NUCLEOTIDE SEQUENCE [LARGE SCALE GENOMIC DNA]</scope>
    <source>
        <strain evidence="7 8">DSM 5091</strain>
    </source>
</reference>
<proteinExistence type="inferred from homology"/>
<sequence length="413" mass="48404">MLIVETIAKIRRAYHRDKKSIRQICREMNLARNTVRKIIRSDVTELHYERKIQPRPKLEPYKDQLIEALEEDQKKPPKQRRTALLLFEMLQREGFEGGYDTVRRFVKKWREQDTGTRAFIPLVFAPGEAFQFDWSYEQIELGGSNVKIKLAHFRLSHSRAPFCVAYMRETLEMVLDAHVQAFLFYGGSCRKGIYDNLKTVVSKVLMGKERVFNRRFQTLASHYLFEPVACTPAAGWEKGQVERQVGVIRQKLFGKRRKFADLDELNQWLRDECKALAARQKHPDYPNQTVAEVVEQERESLVQTRVAFDAYQESTARVTPTSLVSFDRNRYSVEARCAGKIITVRAYADRISFHYGSKLIGLHRRQYGRDRTIYTPWHYLDVLKQKPGALRNGAPFRDWELPQALQKARERQG</sequence>
<keyword evidence="4" id="KW-0233">DNA recombination</keyword>
<dbReference type="InterPro" id="IPR012337">
    <property type="entry name" value="RNaseH-like_sf"/>
</dbReference>
<keyword evidence="3" id="KW-0238">DNA-binding</keyword>
<dbReference type="NCBIfam" id="NF033546">
    <property type="entry name" value="transpos_IS21"/>
    <property type="match status" value="1"/>
</dbReference>
<evidence type="ECO:0000313" key="8">
    <source>
        <dbReference type="Proteomes" id="UP000184171"/>
    </source>
</evidence>
<evidence type="ECO:0000256" key="3">
    <source>
        <dbReference type="ARBA" id="ARBA00023125"/>
    </source>
</evidence>